<evidence type="ECO:0000313" key="2">
    <source>
        <dbReference type="Proteomes" id="UP000032946"/>
    </source>
</evidence>
<proteinExistence type="predicted"/>
<dbReference type="RefSeq" id="WP_008050819.1">
    <property type="nucleotide sequence ID" value="NZ_FO818640.1"/>
</dbReference>
<dbReference type="Proteomes" id="UP000032946">
    <property type="component" value="Chromosome"/>
</dbReference>
<sequence length="85" mass="9645">MRNDAAILELIFSAAMIKLLDVVALTENLPDFNLHQGQVGTIIEVYEPDVFEVEFVDLQGKTYALEMLRANQVLQLHYQPLPQMA</sequence>
<dbReference type="EMBL" id="FO818640">
    <property type="protein sequence ID" value="CDM95195.1"/>
    <property type="molecule type" value="Genomic_DNA"/>
</dbReference>
<reference evidence="1 2" key="1">
    <citation type="submission" date="2014-02" db="EMBL/GenBank/DDBJ databases">
        <authorList>
            <person name="Genoscope - CEA"/>
        </authorList>
    </citation>
    <scope>NUCLEOTIDE SEQUENCE [LARGE SCALE GENOMIC DNA]</scope>
    <source>
        <strain evidence="1 2">PCC 8005</strain>
    </source>
</reference>
<dbReference type="Pfam" id="PF16277">
    <property type="entry name" value="DUF4926"/>
    <property type="match status" value="1"/>
</dbReference>
<keyword evidence="2" id="KW-1185">Reference proteome</keyword>
<organism evidence="1 2">
    <name type="scientific">Limnospira indica PCC 8005</name>
    <dbReference type="NCBI Taxonomy" id="376219"/>
    <lineage>
        <taxon>Bacteria</taxon>
        <taxon>Bacillati</taxon>
        <taxon>Cyanobacteriota</taxon>
        <taxon>Cyanophyceae</taxon>
        <taxon>Oscillatoriophycideae</taxon>
        <taxon>Oscillatoriales</taxon>
        <taxon>Sirenicapillariaceae</taxon>
        <taxon>Limnospira</taxon>
    </lineage>
</organism>
<evidence type="ECO:0000313" key="1">
    <source>
        <dbReference type="EMBL" id="CDM95195.1"/>
    </source>
</evidence>
<protein>
    <recommendedName>
        <fullName evidence="3">DUF4926 domain-containing protein</fullName>
    </recommendedName>
</protein>
<name>A0A9P1KFB9_9CYAN</name>
<accession>A0A9P1KFB9</accession>
<dbReference type="InterPro" id="IPR032568">
    <property type="entry name" value="DUF4926"/>
</dbReference>
<dbReference type="AlphaFoldDB" id="A0A9P1KFB9"/>
<evidence type="ECO:0008006" key="3">
    <source>
        <dbReference type="Google" id="ProtNLM"/>
    </source>
</evidence>
<gene>
    <name evidence="1" type="ORF">ARTHRO_30462</name>
</gene>